<comment type="caution">
    <text evidence="1">The sequence shown here is derived from an EMBL/GenBank/DDBJ whole genome shotgun (WGS) entry which is preliminary data.</text>
</comment>
<proteinExistence type="predicted"/>
<name>X1P9V3_9ZZZZ</name>
<dbReference type="EMBL" id="BARV01039005">
    <property type="protein sequence ID" value="GAI53077.1"/>
    <property type="molecule type" value="Genomic_DNA"/>
</dbReference>
<accession>X1P9V3</accession>
<protein>
    <submittedName>
        <fullName evidence="1">Uncharacterized protein</fullName>
    </submittedName>
</protein>
<dbReference type="AlphaFoldDB" id="X1P9V3"/>
<organism evidence="1">
    <name type="scientific">marine sediment metagenome</name>
    <dbReference type="NCBI Taxonomy" id="412755"/>
    <lineage>
        <taxon>unclassified sequences</taxon>
        <taxon>metagenomes</taxon>
        <taxon>ecological metagenomes</taxon>
    </lineage>
</organism>
<sequence length="87" mass="9674">MKKMKKASPKILYNDHALQVLEFDRVREIVASLAHSEKGRALLSETTPCSDAVSARELLSESAEYMDALRFDDPPPAADINDISEIL</sequence>
<evidence type="ECO:0000313" key="1">
    <source>
        <dbReference type="EMBL" id="GAI53077.1"/>
    </source>
</evidence>
<gene>
    <name evidence="1" type="ORF">S06H3_59912</name>
</gene>
<reference evidence="1" key="1">
    <citation type="journal article" date="2014" name="Front. Microbiol.">
        <title>High frequency of phylogenetically diverse reductive dehalogenase-homologous genes in deep subseafloor sedimentary metagenomes.</title>
        <authorList>
            <person name="Kawai M."/>
            <person name="Futagami T."/>
            <person name="Toyoda A."/>
            <person name="Takaki Y."/>
            <person name="Nishi S."/>
            <person name="Hori S."/>
            <person name="Arai W."/>
            <person name="Tsubouchi T."/>
            <person name="Morono Y."/>
            <person name="Uchiyama I."/>
            <person name="Ito T."/>
            <person name="Fujiyama A."/>
            <person name="Inagaki F."/>
            <person name="Takami H."/>
        </authorList>
    </citation>
    <scope>NUCLEOTIDE SEQUENCE</scope>
    <source>
        <strain evidence="1">Expedition CK06-06</strain>
    </source>
</reference>
<feature type="non-terminal residue" evidence="1">
    <location>
        <position position="87"/>
    </location>
</feature>